<feature type="region of interest" description="Disordered" evidence="1">
    <location>
        <begin position="95"/>
        <end position="117"/>
    </location>
</feature>
<evidence type="ECO:0000256" key="1">
    <source>
        <dbReference type="SAM" id="MobiDB-lite"/>
    </source>
</evidence>
<evidence type="ECO:0000313" key="4">
    <source>
        <dbReference type="WBParaSite" id="ECPE_0000603701-mRNA-1"/>
    </source>
</evidence>
<dbReference type="OrthoDB" id="10558128at2759"/>
<evidence type="ECO:0000313" key="2">
    <source>
        <dbReference type="EMBL" id="VDP77194.1"/>
    </source>
</evidence>
<name>A0A183AGD9_9TREM</name>
<dbReference type="WBParaSite" id="ECPE_0000603701-mRNA-1">
    <property type="protein sequence ID" value="ECPE_0000603701-mRNA-1"/>
    <property type="gene ID" value="ECPE_0000603701"/>
</dbReference>
<organism evidence="4">
    <name type="scientific">Echinostoma caproni</name>
    <dbReference type="NCBI Taxonomy" id="27848"/>
    <lineage>
        <taxon>Eukaryota</taxon>
        <taxon>Metazoa</taxon>
        <taxon>Spiralia</taxon>
        <taxon>Lophotrochozoa</taxon>
        <taxon>Platyhelminthes</taxon>
        <taxon>Trematoda</taxon>
        <taxon>Digenea</taxon>
        <taxon>Plagiorchiida</taxon>
        <taxon>Echinostomata</taxon>
        <taxon>Echinostomatoidea</taxon>
        <taxon>Echinostomatidae</taxon>
        <taxon>Echinostoma</taxon>
    </lineage>
</organism>
<evidence type="ECO:0000313" key="3">
    <source>
        <dbReference type="Proteomes" id="UP000272942"/>
    </source>
</evidence>
<feature type="compositionally biased region" description="Basic and acidic residues" evidence="1">
    <location>
        <begin position="267"/>
        <end position="279"/>
    </location>
</feature>
<proteinExistence type="predicted"/>
<protein>
    <submittedName>
        <fullName evidence="2 4">Uncharacterized protein</fullName>
    </submittedName>
</protein>
<gene>
    <name evidence="2" type="ORF">ECPE_LOCUS6024</name>
</gene>
<reference evidence="2 3" key="2">
    <citation type="submission" date="2018-11" db="EMBL/GenBank/DDBJ databases">
        <authorList>
            <consortium name="Pathogen Informatics"/>
        </authorList>
    </citation>
    <scope>NUCLEOTIDE SEQUENCE [LARGE SCALE GENOMIC DNA]</scope>
    <source>
        <strain evidence="2 3">Egypt</strain>
    </source>
</reference>
<dbReference type="AlphaFoldDB" id="A0A183AGD9"/>
<feature type="compositionally biased region" description="Basic residues" evidence="1">
    <location>
        <begin position="323"/>
        <end position="332"/>
    </location>
</feature>
<feature type="compositionally biased region" description="Low complexity" evidence="1">
    <location>
        <begin position="95"/>
        <end position="108"/>
    </location>
</feature>
<reference evidence="4" key="1">
    <citation type="submission" date="2016-06" db="UniProtKB">
        <authorList>
            <consortium name="WormBaseParasite"/>
        </authorList>
    </citation>
    <scope>IDENTIFICATION</scope>
</reference>
<feature type="compositionally biased region" description="Polar residues" evidence="1">
    <location>
        <begin position="280"/>
        <end position="289"/>
    </location>
</feature>
<dbReference type="EMBL" id="UZAN01042947">
    <property type="protein sequence ID" value="VDP77194.1"/>
    <property type="molecule type" value="Genomic_DNA"/>
</dbReference>
<feature type="region of interest" description="Disordered" evidence="1">
    <location>
        <begin position="257"/>
        <end position="340"/>
    </location>
</feature>
<keyword evidence="3" id="KW-1185">Reference proteome</keyword>
<accession>A0A183AGD9</accession>
<dbReference type="Proteomes" id="UP000272942">
    <property type="component" value="Unassembled WGS sequence"/>
</dbReference>
<sequence length="340" mass="37912">MHLAGEEIEQSVTPVRNILRDIFAHSVPNIRTRFTFLSPVPFGSISPIKRTSVKSSLWTSKSKVNKSNTIGELRHLGDCMGRNCITPPVISALRLSPDPSSPLPNSEPHSQRSTQTKPCTYLEEVLKKKYTSFYNEFITSQLDSEAKQRLDVLHYFGLANAAGESTLPGVPKTPNNTNSTNNRQMNKPFQLDLRKVLAHLNQSAVQCFGTNPSAHGCGGRKNQVIVQLRKGAQSNKVQTARNWTPEPAHRLILYSSDKLAPGASAQPRRDRLFTSDWRPHQSSSRTPSPGITRVRRSKISNSTAPEKIFGSDRWKYSSPKSSLSKKRFKTGRKTTPVKPN</sequence>